<name>A0A1X1YID6_9MYCO</name>
<protein>
    <recommendedName>
        <fullName evidence="4">F5/8 type C domain-containing protein</fullName>
    </recommendedName>
</protein>
<feature type="region of interest" description="Disordered" evidence="1">
    <location>
        <begin position="208"/>
        <end position="242"/>
    </location>
</feature>
<dbReference type="AlphaFoldDB" id="A0A1X1YID6"/>
<feature type="compositionally biased region" description="Low complexity" evidence="1">
    <location>
        <begin position="126"/>
        <end position="148"/>
    </location>
</feature>
<evidence type="ECO:0000313" key="3">
    <source>
        <dbReference type="Proteomes" id="UP000193487"/>
    </source>
</evidence>
<dbReference type="EMBL" id="LQPE01000013">
    <property type="protein sequence ID" value="ORW10790.1"/>
    <property type="molecule type" value="Genomic_DNA"/>
</dbReference>
<accession>A0A1X1YID6</accession>
<gene>
    <name evidence="2" type="ORF">AWC14_01235</name>
</gene>
<organism evidence="2 3">
    <name type="scientific">Mycobacterium kyorinense</name>
    <dbReference type="NCBI Taxonomy" id="487514"/>
    <lineage>
        <taxon>Bacteria</taxon>
        <taxon>Bacillati</taxon>
        <taxon>Actinomycetota</taxon>
        <taxon>Actinomycetes</taxon>
        <taxon>Mycobacteriales</taxon>
        <taxon>Mycobacteriaceae</taxon>
        <taxon>Mycobacterium</taxon>
    </lineage>
</organism>
<dbReference type="Proteomes" id="UP000193487">
    <property type="component" value="Unassembled WGS sequence"/>
</dbReference>
<comment type="caution">
    <text evidence="2">The sequence shown here is derived from an EMBL/GenBank/DDBJ whole genome shotgun (WGS) entry which is preliminary data.</text>
</comment>
<dbReference type="OrthoDB" id="4526353at2"/>
<feature type="region of interest" description="Disordered" evidence="1">
    <location>
        <begin position="1"/>
        <end position="20"/>
    </location>
</feature>
<feature type="compositionally biased region" description="Pro residues" evidence="1">
    <location>
        <begin position="149"/>
        <end position="170"/>
    </location>
</feature>
<evidence type="ECO:0000313" key="2">
    <source>
        <dbReference type="EMBL" id="ORW10790.1"/>
    </source>
</evidence>
<sequence length="416" mass="42925">MAHPGGPAAHQPQLSAAQRARLNAQVDEVLTNAALSDDEAADLIDSVVDAVVPQRARAASSSVDTSDEEESPGPAWAADQSPSAPKAESALSGGGGTMPLPVAPRKPSSEDDDDERYPLWRPPTRPTVDVPADVADIAPVAAPAAPDETPTPPPAADPQSAPPRPGPSASPPSRLSAVTRRWSALPSWAKVAVAVAAVLVLVVGQQISSHSAHRREADRAIDGPAPSAVTPPLQAGTPTEQPLQPGCPPNAGAQCRPVDSSCGAGSSDPSLAFGTDPSQAWICARSHNIDMQQIIIQFPKPVVVTSIFVIPGFAHTEKNGQDHWVEHRLVTAILWRIGGEQIEQAISPTPQGSTQKVPGIATQIITGTIQSSQRPPATGKGPGHLPGILGAPDNSKVDETIAISKITINGYSAGQT</sequence>
<feature type="region of interest" description="Disordered" evidence="1">
    <location>
        <begin position="54"/>
        <end position="175"/>
    </location>
</feature>
<keyword evidence="3" id="KW-1185">Reference proteome</keyword>
<proteinExistence type="predicted"/>
<dbReference type="RefSeq" id="WP_085240937.1">
    <property type="nucleotide sequence ID" value="NZ_LQPE01000013.1"/>
</dbReference>
<reference evidence="2 3" key="1">
    <citation type="submission" date="2016-01" db="EMBL/GenBank/DDBJ databases">
        <title>The new phylogeny of the genus Mycobacterium.</title>
        <authorList>
            <person name="Tarcisio F."/>
            <person name="Conor M."/>
            <person name="Antonella G."/>
            <person name="Elisabetta G."/>
            <person name="Giulia F.S."/>
            <person name="Sara T."/>
            <person name="Anna F."/>
            <person name="Clotilde B."/>
            <person name="Roberto B."/>
            <person name="Veronica D.S."/>
            <person name="Fabio R."/>
            <person name="Monica P."/>
            <person name="Olivier J."/>
            <person name="Enrico T."/>
            <person name="Nicola S."/>
        </authorList>
    </citation>
    <scope>NUCLEOTIDE SEQUENCE [LARGE SCALE GENOMIC DNA]</scope>
    <source>
        <strain evidence="2 3">DSM 45166</strain>
    </source>
</reference>
<evidence type="ECO:0000256" key="1">
    <source>
        <dbReference type="SAM" id="MobiDB-lite"/>
    </source>
</evidence>
<evidence type="ECO:0008006" key="4">
    <source>
        <dbReference type="Google" id="ProtNLM"/>
    </source>
</evidence>